<comment type="caution">
    <text evidence="1">The sequence shown here is derived from an EMBL/GenBank/DDBJ whole genome shotgun (WGS) entry which is preliminary data.</text>
</comment>
<evidence type="ECO:0000313" key="2">
    <source>
        <dbReference type="Proteomes" id="UP000197032"/>
    </source>
</evidence>
<dbReference type="Proteomes" id="UP000197032">
    <property type="component" value="Unassembled WGS sequence"/>
</dbReference>
<protein>
    <submittedName>
        <fullName evidence="1">Nitroreductase</fullName>
    </submittedName>
</protein>
<accession>A0A1Z5HQ93</accession>
<dbReference type="EMBL" id="BDGJ01000030">
    <property type="protein sequence ID" value="GAW91702.1"/>
    <property type="molecule type" value="Genomic_DNA"/>
</dbReference>
<dbReference type="GO" id="GO:0016491">
    <property type="term" value="F:oxidoreductase activity"/>
    <property type="evidence" value="ECO:0007669"/>
    <property type="project" value="InterPro"/>
</dbReference>
<dbReference type="AlphaFoldDB" id="A0A1Z5HQ93"/>
<dbReference type="RefSeq" id="WP_088553200.1">
    <property type="nucleotide sequence ID" value="NZ_BDGJ01000030.1"/>
</dbReference>
<gene>
    <name evidence="1" type="ORF">KKC1_08630</name>
</gene>
<sequence>MLQKKWYSAIKIRKSRRKFNGKPLGEKVKTKLKKFCKEFNPFSEVRACIVFKDLVHLKLPNLSKFNDDFPIKTLFYVDLLTAFGKEKAVETSW</sequence>
<evidence type="ECO:0000313" key="1">
    <source>
        <dbReference type="EMBL" id="GAW91702.1"/>
    </source>
</evidence>
<dbReference type="InterPro" id="IPR000415">
    <property type="entry name" value="Nitroreductase-like"/>
</dbReference>
<organism evidence="1 2">
    <name type="scientific">Calderihabitans maritimus</name>
    <dbReference type="NCBI Taxonomy" id="1246530"/>
    <lineage>
        <taxon>Bacteria</taxon>
        <taxon>Bacillati</taxon>
        <taxon>Bacillota</taxon>
        <taxon>Clostridia</taxon>
        <taxon>Neomoorellales</taxon>
        <taxon>Calderihabitantaceae</taxon>
        <taxon>Calderihabitans</taxon>
    </lineage>
</organism>
<reference evidence="2" key="1">
    <citation type="journal article" date="2017" name="Appl. Environ. Microbiol.">
        <title>Genomic analysis of Calderihabitans maritimus KKC1, a thermophilic hydrogenogenic carboxydotrophic bacterium isolated from marine sediment.</title>
        <authorList>
            <person name="Omae K."/>
            <person name="Yoneda Y."/>
            <person name="Fukuyama Y."/>
            <person name="Yoshida T."/>
            <person name="Sako Y."/>
        </authorList>
    </citation>
    <scope>NUCLEOTIDE SEQUENCE [LARGE SCALE GENOMIC DNA]</scope>
    <source>
        <strain evidence="2">KKC1</strain>
    </source>
</reference>
<dbReference type="OrthoDB" id="9814075at2"/>
<dbReference type="Gene3D" id="3.40.109.10">
    <property type="entry name" value="NADH Oxidase"/>
    <property type="match status" value="1"/>
</dbReference>
<name>A0A1Z5HQ93_9FIRM</name>
<proteinExistence type="predicted"/>
<keyword evidence="2" id="KW-1185">Reference proteome</keyword>